<reference evidence="3" key="1">
    <citation type="journal article" date="2019" name="Int. J. Syst. Evol. Microbiol.">
        <title>The Global Catalogue of Microorganisms (GCM) 10K type strain sequencing project: providing services to taxonomists for standard genome sequencing and annotation.</title>
        <authorList>
            <consortium name="The Broad Institute Genomics Platform"/>
            <consortium name="The Broad Institute Genome Sequencing Center for Infectious Disease"/>
            <person name="Wu L."/>
            <person name="Ma J."/>
        </authorList>
    </citation>
    <scope>NUCLEOTIDE SEQUENCE [LARGE SCALE GENOMIC DNA]</scope>
    <source>
        <strain evidence="3">TISTR 1858</strain>
    </source>
</reference>
<feature type="transmembrane region" description="Helical" evidence="1">
    <location>
        <begin position="18"/>
        <end position="36"/>
    </location>
</feature>
<keyword evidence="3" id="KW-1185">Reference proteome</keyword>
<keyword evidence="1" id="KW-0812">Transmembrane</keyword>
<evidence type="ECO:0000313" key="2">
    <source>
        <dbReference type="EMBL" id="MFD2630429.1"/>
    </source>
</evidence>
<dbReference type="RefSeq" id="WP_379563678.1">
    <property type="nucleotide sequence ID" value="NZ_CP085256.1"/>
</dbReference>
<proteinExistence type="predicted"/>
<keyword evidence="1" id="KW-0472">Membrane</keyword>
<dbReference type="EMBL" id="JBHUMX010000042">
    <property type="protein sequence ID" value="MFD2630429.1"/>
    <property type="molecule type" value="Genomic_DNA"/>
</dbReference>
<gene>
    <name evidence="2" type="ORF">ACFSUN_16715</name>
</gene>
<sequence>MSEKREVIFREVQRPNQFWLRVVILLSAIYIWYWFIQQIILDRPFGDNPAPDTITILFWTIFGVLLPTLTFGIIKLVTEVRKDGLYIRFFPFHIKYKQFSFTNIQDYESINYSSLKRFGGWGIRVNFKGERVYNISGNEGIVLKLKHEEIVIIGTKNPQELKEALDLEINIK</sequence>
<name>A0ABW5Q459_9BACI</name>
<evidence type="ECO:0000256" key="1">
    <source>
        <dbReference type="SAM" id="Phobius"/>
    </source>
</evidence>
<comment type="caution">
    <text evidence="2">The sequence shown here is derived from an EMBL/GenBank/DDBJ whole genome shotgun (WGS) entry which is preliminary data.</text>
</comment>
<feature type="transmembrane region" description="Helical" evidence="1">
    <location>
        <begin position="56"/>
        <end position="78"/>
    </location>
</feature>
<evidence type="ECO:0000313" key="3">
    <source>
        <dbReference type="Proteomes" id="UP001597451"/>
    </source>
</evidence>
<keyword evidence="1" id="KW-1133">Transmembrane helix</keyword>
<organism evidence="2 3">
    <name type="scientific">Oceanobacillus kapialis</name>
    <dbReference type="NCBI Taxonomy" id="481353"/>
    <lineage>
        <taxon>Bacteria</taxon>
        <taxon>Bacillati</taxon>
        <taxon>Bacillota</taxon>
        <taxon>Bacilli</taxon>
        <taxon>Bacillales</taxon>
        <taxon>Bacillaceae</taxon>
        <taxon>Oceanobacillus</taxon>
    </lineage>
</organism>
<dbReference type="Proteomes" id="UP001597451">
    <property type="component" value="Unassembled WGS sequence"/>
</dbReference>
<dbReference type="Pfam" id="PF19638">
    <property type="entry name" value="DUF6141"/>
    <property type="match status" value="1"/>
</dbReference>
<accession>A0ABW5Q459</accession>
<protein>
    <submittedName>
        <fullName evidence="2">DUF6141 family protein</fullName>
    </submittedName>
</protein>
<dbReference type="InterPro" id="IPR046139">
    <property type="entry name" value="DUF6141"/>
</dbReference>